<dbReference type="Pfam" id="PF00078">
    <property type="entry name" value="RVT_1"/>
    <property type="match status" value="1"/>
</dbReference>
<dbReference type="PROSITE" id="PS50878">
    <property type="entry name" value="RT_POL"/>
    <property type="match status" value="1"/>
</dbReference>
<evidence type="ECO:0000313" key="2">
    <source>
        <dbReference type="EMBL" id="GBL78687.1"/>
    </source>
</evidence>
<proteinExistence type="predicted"/>
<organism evidence="2 3">
    <name type="scientific">Araneus ventricosus</name>
    <name type="common">Orbweaver spider</name>
    <name type="synonym">Epeira ventricosa</name>
    <dbReference type="NCBI Taxonomy" id="182803"/>
    <lineage>
        <taxon>Eukaryota</taxon>
        <taxon>Metazoa</taxon>
        <taxon>Ecdysozoa</taxon>
        <taxon>Arthropoda</taxon>
        <taxon>Chelicerata</taxon>
        <taxon>Arachnida</taxon>
        <taxon>Araneae</taxon>
        <taxon>Araneomorphae</taxon>
        <taxon>Entelegynae</taxon>
        <taxon>Araneoidea</taxon>
        <taxon>Araneidae</taxon>
        <taxon>Araneus</taxon>
    </lineage>
</organism>
<dbReference type="InterPro" id="IPR000477">
    <property type="entry name" value="RT_dom"/>
</dbReference>
<accession>A0A4Y2AGF0</accession>
<feature type="domain" description="Reverse transcriptase" evidence="1">
    <location>
        <begin position="1"/>
        <end position="134"/>
    </location>
</feature>
<dbReference type="AlphaFoldDB" id="A0A4Y2AGF0"/>
<protein>
    <recommendedName>
        <fullName evidence="1">Reverse transcriptase domain-containing protein</fullName>
    </recommendedName>
</protein>
<comment type="caution">
    <text evidence="2">The sequence shown here is derived from an EMBL/GenBank/DDBJ whole genome shotgun (WGS) entry which is preliminary data.</text>
</comment>
<dbReference type="InterPro" id="IPR043128">
    <property type="entry name" value="Rev_trsase/Diguanyl_cyclase"/>
</dbReference>
<evidence type="ECO:0000313" key="3">
    <source>
        <dbReference type="Proteomes" id="UP000499080"/>
    </source>
</evidence>
<sequence>MMPSKLVQIYCQWLLPLLLRFRSFKFLITCDISQAFLQLVLAEEDRNVTKFLRFKTTKDRQGNVNLTDESLPYRFTRLPFGLAPSPFLLCASIKELARNHAKEYPISTKHLTESTYMDDFIMSEETEDRALILY</sequence>
<dbReference type="OrthoDB" id="6432948at2759"/>
<dbReference type="GO" id="GO:0071897">
    <property type="term" value="P:DNA biosynthetic process"/>
    <property type="evidence" value="ECO:0007669"/>
    <property type="project" value="UniProtKB-ARBA"/>
</dbReference>
<dbReference type="SUPFAM" id="SSF56672">
    <property type="entry name" value="DNA/RNA polymerases"/>
    <property type="match status" value="1"/>
</dbReference>
<dbReference type="PANTHER" id="PTHR47331">
    <property type="entry name" value="PHD-TYPE DOMAIN-CONTAINING PROTEIN"/>
    <property type="match status" value="1"/>
</dbReference>
<dbReference type="InterPro" id="IPR043502">
    <property type="entry name" value="DNA/RNA_pol_sf"/>
</dbReference>
<name>A0A4Y2AGF0_ARAVE</name>
<dbReference type="PANTHER" id="PTHR47331:SF5">
    <property type="entry name" value="RIBONUCLEASE H"/>
    <property type="match status" value="1"/>
</dbReference>
<dbReference type="Gene3D" id="3.10.10.10">
    <property type="entry name" value="HIV Type 1 Reverse Transcriptase, subunit A, domain 1"/>
    <property type="match status" value="1"/>
</dbReference>
<dbReference type="Proteomes" id="UP000499080">
    <property type="component" value="Unassembled WGS sequence"/>
</dbReference>
<keyword evidence="3" id="KW-1185">Reference proteome</keyword>
<gene>
    <name evidence="2" type="ORF">AVEN_65256_1</name>
</gene>
<reference evidence="2 3" key="1">
    <citation type="journal article" date="2019" name="Sci. Rep.">
        <title>Orb-weaving spider Araneus ventricosus genome elucidates the spidroin gene catalogue.</title>
        <authorList>
            <person name="Kono N."/>
            <person name="Nakamura H."/>
            <person name="Ohtoshi R."/>
            <person name="Moran D.A.P."/>
            <person name="Shinohara A."/>
            <person name="Yoshida Y."/>
            <person name="Fujiwara M."/>
            <person name="Mori M."/>
            <person name="Tomita M."/>
            <person name="Arakawa K."/>
        </authorList>
    </citation>
    <scope>NUCLEOTIDE SEQUENCE [LARGE SCALE GENOMIC DNA]</scope>
</reference>
<evidence type="ECO:0000259" key="1">
    <source>
        <dbReference type="PROSITE" id="PS50878"/>
    </source>
</evidence>
<dbReference type="Gene3D" id="3.30.70.270">
    <property type="match status" value="1"/>
</dbReference>
<dbReference type="EMBL" id="BGPR01000016">
    <property type="protein sequence ID" value="GBL78687.1"/>
    <property type="molecule type" value="Genomic_DNA"/>
</dbReference>